<dbReference type="EMBL" id="MN010758">
    <property type="protein sequence ID" value="QDH85045.1"/>
    <property type="molecule type" value="Genomic_DNA"/>
</dbReference>
<keyword evidence="3" id="KW-1185">Reference proteome</keyword>
<dbReference type="Proteomes" id="UP000318136">
    <property type="component" value="Segment"/>
</dbReference>
<evidence type="ECO:0000313" key="2">
    <source>
        <dbReference type="EMBL" id="QDH85045.1"/>
    </source>
</evidence>
<protein>
    <submittedName>
        <fullName evidence="2">Terminase small subunit</fullName>
    </submittedName>
</protein>
<dbReference type="InterPro" id="IPR057630">
    <property type="entry name" value="Terminase_6"/>
</dbReference>
<reference evidence="2 3" key="1">
    <citation type="submission" date="2019-05" db="EMBL/GenBank/DDBJ databases">
        <authorList>
            <person name="Bordelon H.A."/>
            <person name="Brister E.M."/>
            <person name="Bryans A.M."/>
            <person name="Calk A.E."/>
            <person name="Capers C."/>
            <person name="Corrent J.M."/>
            <person name="Delphin C.N."/>
            <person name="Erbelding G.W."/>
            <person name="Gottschalck B.A."/>
            <person name="Hale B.T."/>
            <person name="Jones N.T."/>
            <person name="Mire A.R."/>
            <person name="Perkins A.R."/>
            <person name="Quackenbush R.D."/>
            <person name="Rogers C.S."/>
            <person name="Stewart N.C."/>
            <person name="Threeton H.N."/>
            <person name="Wiggins Z.F."/>
            <person name="Hancock A.M."/>
            <person name="Gissendanner C.R."/>
            <person name="Findley A.M."/>
            <person name="Wills S.J."/>
            <person name="Clifford K.A."/>
            <person name="Elmore F.L."/>
            <person name="Knight M.S."/>
            <person name="Le K."/>
            <person name="Lobaina D."/>
            <person name="Nougues D."/>
            <person name="Salama A."/>
            <person name="Stoeber S.D."/>
            <person name="Sweeney K.J."/>
            <person name="Truong T.G."/>
            <person name="Alvaro L.E."/>
            <person name="Isern S."/>
            <person name="Michael S.F."/>
            <person name="Monti D.L."/>
            <person name="Garlena R.A."/>
            <person name="Russell D.A."/>
            <person name="Pope W.H."/>
            <person name="Jacobs-Sera D."/>
            <person name="Hatfull G.F."/>
        </authorList>
    </citation>
    <scope>NUCLEOTIDE SEQUENCE [LARGE SCALE GENOMIC DNA]</scope>
</reference>
<proteinExistence type="predicted"/>
<feature type="domain" description="Terminase small subunit actinomycetes phage-type" evidence="1">
    <location>
        <begin position="8"/>
        <end position="109"/>
    </location>
</feature>
<name>A0A514CX02_9CAUD</name>
<evidence type="ECO:0000313" key="3">
    <source>
        <dbReference type="Proteomes" id="UP000318136"/>
    </source>
</evidence>
<evidence type="ECO:0000259" key="1">
    <source>
        <dbReference type="Pfam" id="PF23931"/>
    </source>
</evidence>
<accession>A0A514CX02</accession>
<organism evidence="2 3">
    <name type="scientific">Gordonia phage Dardanus</name>
    <dbReference type="NCBI Taxonomy" id="2588489"/>
    <lineage>
        <taxon>Viruses</taxon>
        <taxon>Duplodnaviria</taxon>
        <taxon>Heunggongvirae</taxon>
        <taxon>Uroviricota</taxon>
        <taxon>Caudoviricetes</taxon>
        <taxon>Ruthgordonvirinae</taxon>
        <taxon>Dardanusvirus</taxon>
        <taxon>Dardanusvirus dardanus</taxon>
    </lineage>
</organism>
<sequence>MGQLLDSVNESVGRMAWLQDADKAALALARAYAEQIDAVVDGEGGSTCPECGAETGPDATAITKALYLGPHLLNALRALGATPDGRAALDVTQPTKGALSGIRNRSAARGGAKP</sequence>
<dbReference type="GeneID" id="63911614"/>
<dbReference type="Pfam" id="PF23931">
    <property type="entry name" value="Terminase_6"/>
    <property type="match status" value="1"/>
</dbReference>
<gene>
    <name evidence="2" type="primary">8</name>
    <name evidence="2" type="ORF">SEA_DARDANUS_8</name>
</gene>
<dbReference type="RefSeq" id="YP_010050876.1">
    <property type="nucleotide sequence ID" value="NC_054435.1"/>
</dbReference>
<dbReference type="KEGG" id="vg:63911614"/>